<comment type="caution">
    <text evidence="1">The sequence shown here is derived from an EMBL/GenBank/DDBJ whole genome shotgun (WGS) entry which is preliminary data.</text>
</comment>
<dbReference type="Proteomes" id="UP001057402">
    <property type="component" value="Chromosome 10"/>
</dbReference>
<name>A0ACB9MC31_9MYRT</name>
<accession>A0ACB9MC31</accession>
<evidence type="ECO:0000313" key="1">
    <source>
        <dbReference type="EMBL" id="KAI4321772.1"/>
    </source>
</evidence>
<evidence type="ECO:0000313" key="2">
    <source>
        <dbReference type="Proteomes" id="UP001057402"/>
    </source>
</evidence>
<keyword evidence="2" id="KW-1185">Reference proteome</keyword>
<sequence length="744" mass="84413">MWRRRTRSATRSNPQPKPQQSDGNNAQAAGQQGAEQSRPGYKTRSAGPADGQTSRGDGSSKGASEPKPHDLRQEKQPWQTDDVALTEEEKEREYERFARYWKHKLAEELKMRDPDRVDPGESSDPGEKKDSGNPDPGNQEDVEEVEDPKDSSPDFTNRLQEDFTGQEQDLDISTESDSSDSDMEVGMASYLCMVWMRKPDWVRFPKPDYMKDYMKGSKENVTSASRDLIAKPQTLKRKIRDWFVQKEKNRMKMEKAARRRRYQRAVMVADKGIQTEKGRFEEGNTKKQDFGKGIEDQGREIEETVNQEEELSIAEGVIILGWKENVDAEGKDMDCIEGNTHFSGQPSSKMAEGPQSYDYPAQDTDFDPLRVLLDRVMDGFADLDADQKLIQCQAMKFIIENIGSPSEETTRLLDFTTGLVRRGVHQKFTALYDVSSGESKEEQDRIELQAKESIRRQFEQEATQQKLEEELLGMLWRLEIAGPSTSVRASRTVSEDDLKKCFVSWKSATNLKRDLLREQLTNLEKEMELMSVKVQRSSSQFFEEHCEGLNTPGVAQKTVLKQHSEALDLPASAGAPQNLPDESDKQVEDIPVANEGITVRRVLSGPDGQPLGAPRSPGPDSRLNSIIALIYDKIEDPVGRPRALDQHEHRSIMRDLWHIRNESNRAAKRNKCRALRDHLLQLEGVFKFLAGLHEELLCRAEAEASRAQETNEDPLPFFSFGPTIGSQDTSFDDTSPEEDGRDEF</sequence>
<organism evidence="1 2">
    <name type="scientific">Melastoma candidum</name>
    <dbReference type="NCBI Taxonomy" id="119954"/>
    <lineage>
        <taxon>Eukaryota</taxon>
        <taxon>Viridiplantae</taxon>
        <taxon>Streptophyta</taxon>
        <taxon>Embryophyta</taxon>
        <taxon>Tracheophyta</taxon>
        <taxon>Spermatophyta</taxon>
        <taxon>Magnoliopsida</taxon>
        <taxon>eudicotyledons</taxon>
        <taxon>Gunneridae</taxon>
        <taxon>Pentapetalae</taxon>
        <taxon>rosids</taxon>
        <taxon>malvids</taxon>
        <taxon>Myrtales</taxon>
        <taxon>Melastomataceae</taxon>
        <taxon>Melastomatoideae</taxon>
        <taxon>Melastomateae</taxon>
        <taxon>Melastoma</taxon>
    </lineage>
</organism>
<reference evidence="2" key="1">
    <citation type="journal article" date="2023" name="Front. Plant Sci.">
        <title>Chromosomal-level genome assembly of Melastoma candidum provides insights into trichome evolution.</title>
        <authorList>
            <person name="Zhong Y."/>
            <person name="Wu W."/>
            <person name="Sun C."/>
            <person name="Zou P."/>
            <person name="Liu Y."/>
            <person name="Dai S."/>
            <person name="Zhou R."/>
        </authorList>
    </citation>
    <scope>NUCLEOTIDE SEQUENCE [LARGE SCALE GENOMIC DNA]</scope>
</reference>
<protein>
    <submittedName>
        <fullName evidence="1">Uncharacterized protein</fullName>
    </submittedName>
</protein>
<dbReference type="EMBL" id="CM042889">
    <property type="protein sequence ID" value="KAI4321772.1"/>
    <property type="molecule type" value="Genomic_DNA"/>
</dbReference>
<gene>
    <name evidence="1" type="ORF">MLD38_035116</name>
</gene>
<proteinExistence type="predicted"/>